<organism evidence="3 4">
    <name type="scientific">Sphingomonas panacisoli</name>
    <dbReference type="NCBI Taxonomy" id="1813879"/>
    <lineage>
        <taxon>Bacteria</taxon>
        <taxon>Pseudomonadati</taxon>
        <taxon>Pseudomonadota</taxon>
        <taxon>Alphaproteobacteria</taxon>
        <taxon>Sphingomonadales</taxon>
        <taxon>Sphingomonadaceae</taxon>
        <taxon>Sphingomonas</taxon>
    </lineage>
</organism>
<keyword evidence="1" id="KW-0812">Transmembrane</keyword>
<evidence type="ECO:0000256" key="1">
    <source>
        <dbReference type="SAM" id="Phobius"/>
    </source>
</evidence>
<keyword evidence="4" id="KW-1185">Reference proteome</keyword>
<reference evidence="3 4" key="1">
    <citation type="submission" date="2019-07" db="EMBL/GenBank/DDBJ databases">
        <title>Full genome sequence of Sphingomonas sp. 4R-6-7(HKS19).</title>
        <authorList>
            <person name="Im W.-T."/>
        </authorList>
    </citation>
    <scope>NUCLEOTIDE SEQUENCE [LARGE SCALE GENOMIC DNA]</scope>
    <source>
        <strain evidence="3 4">HKS19</strain>
    </source>
</reference>
<feature type="signal peptide" evidence="2">
    <location>
        <begin position="1"/>
        <end position="22"/>
    </location>
</feature>
<dbReference type="AlphaFoldDB" id="A0A5B8LN51"/>
<proteinExistence type="predicted"/>
<accession>A0A5B8LN51</accession>
<dbReference type="KEGG" id="spai:FPZ24_05305"/>
<evidence type="ECO:0000256" key="2">
    <source>
        <dbReference type="SAM" id="SignalP"/>
    </source>
</evidence>
<evidence type="ECO:0000313" key="3">
    <source>
        <dbReference type="EMBL" id="QDZ09054.1"/>
    </source>
</evidence>
<dbReference type="EMBL" id="CP042306">
    <property type="protein sequence ID" value="QDZ09054.1"/>
    <property type="molecule type" value="Genomic_DNA"/>
</dbReference>
<evidence type="ECO:0000313" key="4">
    <source>
        <dbReference type="Proteomes" id="UP000315673"/>
    </source>
</evidence>
<keyword evidence="1" id="KW-1133">Transmembrane helix</keyword>
<protein>
    <submittedName>
        <fullName evidence="3">Uncharacterized protein</fullName>
    </submittedName>
</protein>
<keyword evidence="1" id="KW-0472">Membrane</keyword>
<feature type="transmembrane region" description="Helical" evidence="1">
    <location>
        <begin position="49"/>
        <end position="71"/>
    </location>
</feature>
<feature type="chain" id="PRO_5023084970" evidence="2">
    <location>
        <begin position="23"/>
        <end position="78"/>
    </location>
</feature>
<dbReference type="Proteomes" id="UP000315673">
    <property type="component" value="Chromosome"/>
</dbReference>
<name>A0A5B8LN51_9SPHN</name>
<sequence length="78" mass="7273">MRLGKLAAAVAAISMTAAPALAAPVNPAASLSVSKSVRASAPAKGTNKFGGAGAVVAVVAVLAIVGGIVAASSDSKSK</sequence>
<gene>
    <name evidence="3" type="ORF">FPZ24_05305</name>
</gene>
<keyword evidence="2" id="KW-0732">Signal</keyword>